<dbReference type="Gene3D" id="1.20.1250.20">
    <property type="entry name" value="MFS general substrate transporter like domains"/>
    <property type="match status" value="2"/>
</dbReference>
<comment type="catalytic activity">
    <reaction evidence="11">
        <text>L-arginyl-glycine(out) = L-arginyl-glycine(in)</text>
        <dbReference type="Rhea" id="RHEA:79391"/>
        <dbReference type="ChEBI" id="CHEBI:229955"/>
    </reaction>
</comment>
<dbReference type="SUPFAM" id="SSF103473">
    <property type="entry name" value="MFS general substrate transporter"/>
    <property type="match status" value="1"/>
</dbReference>
<feature type="transmembrane region" description="Helical" evidence="20">
    <location>
        <begin position="340"/>
        <end position="358"/>
    </location>
</feature>
<feature type="transmembrane region" description="Helical" evidence="20">
    <location>
        <begin position="427"/>
        <end position="446"/>
    </location>
</feature>
<comment type="catalytic activity">
    <reaction evidence="2">
        <text>L-lysyl-L-alanine(out) = L-lysyl-L-alanine(in)</text>
        <dbReference type="Rhea" id="RHEA:79399"/>
        <dbReference type="ChEBI" id="CHEBI:229954"/>
    </reaction>
</comment>
<evidence type="ECO:0000256" key="16">
    <source>
        <dbReference type="ARBA" id="ARBA00045018"/>
    </source>
</evidence>
<evidence type="ECO:0000256" key="9">
    <source>
        <dbReference type="ARBA" id="ARBA00044899"/>
    </source>
</evidence>
<dbReference type="Proteomes" id="UP001164286">
    <property type="component" value="Unassembled WGS sequence"/>
</dbReference>
<comment type="catalytic activity">
    <reaction evidence="13">
        <text>L-alanyl-L-lysine(out) = L-alanyl-L-lysine(in)</text>
        <dbReference type="Rhea" id="RHEA:79415"/>
        <dbReference type="ChEBI" id="CHEBI:192470"/>
    </reaction>
</comment>
<evidence type="ECO:0000256" key="4">
    <source>
        <dbReference type="ARBA" id="ARBA00044881"/>
    </source>
</evidence>
<comment type="function">
    <text evidence="17">Lysosomal dipeptide uniporter that selectively exports lysine, arginine or histidine-containing dipeptides with a net positive charge from the lysosome lumen into the cytosol. Could play a role in a specific type of protein O-glycosylation indirectly regulating macrophages migration and tissue invasion. Also essential for liver homeostasis.</text>
</comment>
<proteinExistence type="predicted"/>
<comment type="catalytic activity">
    <reaction evidence="5">
        <text>L-alpha-aminoacyl-L-histidine(out) = L-alpha-aminoacyl-L-histidine(in)</text>
        <dbReference type="Rhea" id="RHEA:79375"/>
        <dbReference type="ChEBI" id="CHEBI:229967"/>
    </reaction>
</comment>
<evidence type="ECO:0000256" key="18">
    <source>
        <dbReference type="ARBA" id="ARBA00046376"/>
    </source>
</evidence>
<evidence type="ECO:0000256" key="3">
    <source>
        <dbReference type="ARBA" id="ARBA00044878"/>
    </source>
</evidence>
<evidence type="ECO:0000313" key="21">
    <source>
        <dbReference type="EMBL" id="KAI9633905.1"/>
    </source>
</evidence>
<comment type="subcellular location">
    <subcellularLocation>
        <location evidence="1">Membrane</location>
        <topology evidence="1">Multi-pass membrane protein</topology>
    </subcellularLocation>
</comment>
<dbReference type="Pfam" id="PF07690">
    <property type="entry name" value="MFS_1"/>
    <property type="match status" value="1"/>
</dbReference>
<dbReference type="GO" id="GO:0016020">
    <property type="term" value="C:membrane"/>
    <property type="evidence" value="ECO:0007669"/>
    <property type="project" value="UniProtKB-SubCell"/>
</dbReference>
<evidence type="ECO:0000256" key="17">
    <source>
        <dbReference type="ARBA" id="ARBA00045709"/>
    </source>
</evidence>
<gene>
    <name evidence="21" type="ORF">MKK02DRAFT_38576</name>
</gene>
<evidence type="ECO:0000313" key="22">
    <source>
        <dbReference type="Proteomes" id="UP001164286"/>
    </source>
</evidence>
<sequence length="544" mass="59583">MASDEKTSHTRTASGKSSEDENYQADVTPILPRQAVVNEHSGLSEEKDLDNLTDEAGQRAVPLRHIPRKYQIMAFCMIIFFNTSSSFSESTLSPLKSTIRSEMKITNAQYGVISSASSLANTILPVLGGIGIDYWGSTYAAIICSSFIMVGAIISAAGASTMQFGLIVAGRIILGFGSMVIESAQIKLYAHWFQGSHLALVIGLDLAWSRVISVIARTSAVPMSMVDGWWGWALWIPAFSTVANLLICLAYWAFERRLPQAYRPPLGKNAHIVEGTLKKSINFNTLRRLRVPNHQTPVFFWIFAGTQLFQTSCIGVYSINLADIQTQTRGTSALAAGYNSSLQSVVPIVLIPLIGAVFDRWGMRMFFISWTALLYVIVFALIGLTKVHPIGPILLSSFALSTYAIPLSASIPVMIGDDALLGTAIGVWKAFGNGGIIVFDILAGAIQDRSGNNSYTNVIILLMCYKGLQIFLPFGYDWLDGKWLGHSLRKGEKERVALRDKVLAEGIEMRGWRPSKWGMIIVMSELTALTVAAWAVYIVFSLGK</sequence>
<evidence type="ECO:0000256" key="19">
    <source>
        <dbReference type="SAM" id="MobiDB-lite"/>
    </source>
</evidence>
<evidence type="ECO:0000256" key="7">
    <source>
        <dbReference type="ARBA" id="ARBA00044893"/>
    </source>
</evidence>
<feature type="transmembrane region" description="Helical" evidence="20">
    <location>
        <begin position="458"/>
        <end position="479"/>
    </location>
</feature>
<evidence type="ECO:0000256" key="5">
    <source>
        <dbReference type="ARBA" id="ARBA00044884"/>
    </source>
</evidence>
<dbReference type="GeneID" id="77729371"/>
<comment type="caution">
    <text evidence="21">The sequence shown here is derived from an EMBL/GenBank/DDBJ whole genome shotgun (WGS) entry which is preliminary data.</text>
</comment>
<comment type="catalytic activity">
    <reaction evidence="4">
        <text>L-alpha-aminoacyl-L-arginine(out) = L-alpha-aminoacyl-L-arginine(in)</text>
        <dbReference type="Rhea" id="RHEA:79367"/>
        <dbReference type="ChEBI" id="CHEBI:229968"/>
    </reaction>
</comment>
<dbReference type="RefSeq" id="XP_052943682.1">
    <property type="nucleotide sequence ID" value="XM_053090166.1"/>
</dbReference>
<name>A0AA38H506_9TREE</name>
<reference evidence="21" key="1">
    <citation type="journal article" date="2022" name="G3 (Bethesda)">
        <title>High quality genome of the basidiomycete yeast Dioszegia hungarica PDD-24b-2 isolated from cloud water.</title>
        <authorList>
            <person name="Jarrige D."/>
            <person name="Haridas S."/>
            <person name="Bleykasten-Grosshans C."/>
            <person name="Joly M."/>
            <person name="Nadalig T."/>
            <person name="Sancelme M."/>
            <person name="Vuilleumier S."/>
            <person name="Grigoriev I.V."/>
            <person name="Amato P."/>
            <person name="Bringel F."/>
        </authorList>
    </citation>
    <scope>NUCLEOTIDE SEQUENCE</scope>
    <source>
        <strain evidence="21">PDD-24b-2</strain>
    </source>
</reference>
<keyword evidence="20" id="KW-1133">Transmembrane helix</keyword>
<feature type="transmembrane region" description="Helical" evidence="20">
    <location>
        <begin position="517"/>
        <end position="540"/>
    </location>
</feature>
<feature type="transmembrane region" description="Helical" evidence="20">
    <location>
        <begin position="139"/>
        <end position="158"/>
    </location>
</feature>
<accession>A0AA38H506</accession>
<dbReference type="InterPro" id="IPR011701">
    <property type="entry name" value="MFS"/>
</dbReference>
<evidence type="ECO:0000256" key="8">
    <source>
        <dbReference type="ARBA" id="ARBA00044898"/>
    </source>
</evidence>
<evidence type="ECO:0000256" key="2">
    <source>
        <dbReference type="ARBA" id="ARBA00044876"/>
    </source>
</evidence>
<dbReference type="PANTHER" id="PTHR23512:SF12">
    <property type="entry name" value="TRANSPORTER, PUTATIVE (AFU_ORTHOLOGUE AFUA_4G00260)-RELATED"/>
    <property type="match status" value="1"/>
</dbReference>
<comment type="catalytic activity">
    <reaction evidence="8">
        <text>L-aspartyl-L-lysine(out) = L-aspartyl-L-lysine(in)</text>
        <dbReference type="Rhea" id="RHEA:79411"/>
        <dbReference type="ChEBI" id="CHEBI:229953"/>
    </reaction>
</comment>
<feature type="transmembrane region" description="Helical" evidence="20">
    <location>
        <begin position="188"/>
        <end position="209"/>
    </location>
</feature>
<dbReference type="PANTHER" id="PTHR23512">
    <property type="entry name" value="MAJOR FACILITATOR SUPERFAMILY DOMAIN-CONTAINING PROTEIN 1"/>
    <property type="match status" value="1"/>
</dbReference>
<feature type="transmembrane region" description="Helical" evidence="20">
    <location>
        <begin position="298"/>
        <end position="320"/>
    </location>
</feature>
<dbReference type="AlphaFoldDB" id="A0AA38H506"/>
<feature type="transmembrane region" description="Helical" evidence="20">
    <location>
        <begin position="108"/>
        <end position="127"/>
    </location>
</feature>
<keyword evidence="20" id="KW-0472">Membrane</keyword>
<dbReference type="GO" id="GO:0022857">
    <property type="term" value="F:transmembrane transporter activity"/>
    <property type="evidence" value="ECO:0007669"/>
    <property type="project" value="InterPro"/>
</dbReference>
<evidence type="ECO:0000256" key="6">
    <source>
        <dbReference type="ARBA" id="ARBA00044891"/>
    </source>
</evidence>
<evidence type="ECO:0000256" key="20">
    <source>
        <dbReference type="SAM" id="Phobius"/>
    </source>
</evidence>
<feature type="transmembrane region" description="Helical" evidence="20">
    <location>
        <begin position="229"/>
        <end position="254"/>
    </location>
</feature>
<comment type="subunit">
    <text evidence="18">Homodimer. Interacts with lysosomal protein GLMP (via lumenal domain); the interaction starts while both proteins are still in the endoplasmic reticulum and is required for stabilization of MFSD1 in lysosomes but has no direct effect on its targeting to lysosomes or transporter activity.</text>
</comment>
<evidence type="ECO:0000256" key="10">
    <source>
        <dbReference type="ARBA" id="ARBA00044900"/>
    </source>
</evidence>
<comment type="catalytic activity">
    <reaction evidence="12">
        <text>L-histidyl-L-alpha-amino acid(out) = L-histidyl-L-alpha-amino acid(in)</text>
        <dbReference type="Rhea" id="RHEA:79379"/>
        <dbReference type="ChEBI" id="CHEBI:229964"/>
    </reaction>
</comment>
<feature type="transmembrane region" description="Helical" evidence="20">
    <location>
        <begin position="164"/>
        <end position="181"/>
    </location>
</feature>
<evidence type="ECO:0000256" key="11">
    <source>
        <dbReference type="ARBA" id="ARBA00044903"/>
    </source>
</evidence>
<protein>
    <recommendedName>
        <fullName evidence="15">Lysosomal dipeptide transporter MFSD1</fullName>
    </recommendedName>
    <alternativeName>
        <fullName evidence="16">Major facilitator superfamily domain-containing protein 1</fullName>
    </alternativeName>
</protein>
<evidence type="ECO:0000256" key="14">
    <source>
        <dbReference type="ARBA" id="ARBA00044924"/>
    </source>
</evidence>
<comment type="catalytic activity">
    <reaction evidence="6">
        <text>L-lysyl-L-alpha-amino acid(out) = L-lysyl-L-alpha-amino acid(in)</text>
        <dbReference type="Rhea" id="RHEA:79387"/>
        <dbReference type="ChEBI" id="CHEBI:229965"/>
    </reaction>
</comment>
<dbReference type="InterPro" id="IPR036259">
    <property type="entry name" value="MFS_trans_sf"/>
</dbReference>
<evidence type="ECO:0000256" key="13">
    <source>
        <dbReference type="ARBA" id="ARBA00044919"/>
    </source>
</evidence>
<feature type="region of interest" description="Disordered" evidence="19">
    <location>
        <begin position="1"/>
        <end position="27"/>
    </location>
</feature>
<comment type="catalytic activity">
    <reaction evidence="10">
        <text>L-lysyl-L-lysine(out) = L-lysyl-L-lysine(in)</text>
        <dbReference type="Rhea" id="RHEA:79403"/>
        <dbReference type="ChEBI" id="CHEBI:229956"/>
    </reaction>
</comment>
<evidence type="ECO:0000256" key="12">
    <source>
        <dbReference type="ARBA" id="ARBA00044912"/>
    </source>
</evidence>
<feature type="transmembrane region" description="Helical" evidence="20">
    <location>
        <begin position="390"/>
        <end position="415"/>
    </location>
</feature>
<evidence type="ECO:0000256" key="1">
    <source>
        <dbReference type="ARBA" id="ARBA00004141"/>
    </source>
</evidence>
<keyword evidence="20" id="KW-0812">Transmembrane</keyword>
<comment type="catalytic activity">
    <reaction evidence="7">
        <text>L-alpha-aminoacyl-L-lysine(out) = L-alpha-aminoacyl-L-lysine(in)</text>
        <dbReference type="Rhea" id="RHEA:79383"/>
        <dbReference type="ChEBI" id="CHEBI:229966"/>
    </reaction>
</comment>
<comment type="catalytic activity">
    <reaction evidence="9">
        <text>L-arginyl-L-alpha-amino acid(out) = L-arginyl-L-alpha-amino acid(in)</text>
        <dbReference type="Rhea" id="RHEA:79371"/>
        <dbReference type="ChEBI" id="CHEBI:84315"/>
    </reaction>
</comment>
<dbReference type="EMBL" id="JAKWFO010000008">
    <property type="protein sequence ID" value="KAI9633905.1"/>
    <property type="molecule type" value="Genomic_DNA"/>
</dbReference>
<dbReference type="InterPro" id="IPR052187">
    <property type="entry name" value="MFSD1"/>
</dbReference>
<keyword evidence="22" id="KW-1185">Reference proteome</keyword>
<comment type="catalytic activity">
    <reaction evidence="3">
        <text>L-histidyl-glycine(out) = L-histidyl-glycine(in)</text>
        <dbReference type="Rhea" id="RHEA:79395"/>
        <dbReference type="ChEBI" id="CHEBI:229957"/>
    </reaction>
</comment>
<organism evidence="21 22">
    <name type="scientific">Dioszegia hungarica</name>
    <dbReference type="NCBI Taxonomy" id="4972"/>
    <lineage>
        <taxon>Eukaryota</taxon>
        <taxon>Fungi</taxon>
        <taxon>Dikarya</taxon>
        <taxon>Basidiomycota</taxon>
        <taxon>Agaricomycotina</taxon>
        <taxon>Tremellomycetes</taxon>
        <taxon>Tremellales</taxon>
        <taxon>Bulleribasidiaceae</taxon>
        <taxon>Dioszegia</taxon>
    </lineage>
</organism>
<feature type="transmembrane region" description="Helical" evidence="20">
    <location>
        <begin position="365"/>
        <end position="384"/>
    </location>
</feature>
<evidence type="ECO:0000256" key="15">
    <source>
        <dbReference type="ARBA" id="ARBA00044985"/>
    </source>
</evidence>
<comment type="catalytic activity">
    <reaction evidence="14">
        <text>L-lysyl-glycine(out) = L-lysyl-glycine(in)</text>
        <dbReference type="Rhea" id="RHEA:79407"/>
        <dbReference type="ChEBI" id="CHEBI:191202"/>
    </reaction>
</comment>